<sequence>MTCRSTGTRANRSARRQGVGLVHGIEPATVIVREMMERAERVPIRFEDVGGS</sequence>
<proteinExistence type="predicted"/>
<evidence type="ECO:0000313" key="1">
    <source>
        <dbReference type="EMBL" id="MEF3113438.1"/>
    </source>
</evidence>
<organism evidence="1 2">
    <name type="scientific">Streptomyces chrestomyceticus</name>
    <dbReference type="NCBI Taxonomy" id="68185"/>
    <lineage>
        <taxon>Bacteria</taxon>
        <taxon>Bacillati</taxon>
        <taxon>Actinomycetota</taxon>
        <taxon>Actinomycetes</taxon>
        <taxon>Kitasatosporales</taxon>
        <taxon>Streptomycetaceae</taxon>
        <taxon>Streptomyces</taxon>
    </lineage>
</organism>
<keyword evidence="2" id="KW-1185">Reference proteome</keyword>
<reference evidence="1 2" key="1">
    <citation type="submission" date="2023-08" db="EMBL/GenBank/DDBJ databases">
        <authorList>
            <person name="Sharma P."/>
            <person name="Verma V."/>
            <person name="Mohan M.K."/>
            <person name="Dubey A.K."/>
        </authorList>
    </citation>
    <scope>NUCLEOTIDE SEQUENCE [LARGE SCALE GENOMIC DNA]</scope>
    <source>
        <strain evidence="1 2">ADP4</strain>
    </source>
</reference>
<dbReference type="RefSeq" id="WP_331786080.1">
    <property type="nucleotide sequence ID" value="NZ_JAVFKM010000004.1"/>
</dbReference>
<dbReference type="EMBL" id="JAVFKM010000004">
    <property type="protein sequence ID" value="MEF3113438.1"/>
    <property type="molecule type" value="Genomic_DNA"/>
</dbReference>
<gene>
    <name evidence="1" type="ORF">RB636_09530</name>
</gene>
<evidence type="ECO:0000313" key="2">
    <source>
        <dbReference type="Proteomes" id="UP001348265"/>
    </source>
</evidence>
<dbReference type="Proteomes" id="UP001348265">
    <property type="component" value="Unassembled WGS sequence"/>
</dbReference>
<protein>
    <submittedName>
        <fullName evidence="1">Uncharacterized protein</fullName>
    </submittedName>
</protein>
<comment type="caution">
    <text evidence="1">The sequence shown here is derived from an EMBL/GenBank/DDBJ whole genome shotgun (WGS) entry which is preliminary data.</text>
</comment>
<accession>A0ABU7WRV6</accession>
<name>A0ABU7WRV6_9ACTN</name>